<proteinExistence type="predicted"/>
<protein>
    <submittedName>
        <fullName evidence="2">Uncharacterized protein</fullName>
    </submittedName>
</protein>
<accession>A0AA40G1P1</accession>
<evidence type="ECO:0000313" key="3">
    <source>
        <dbReference type="Proteomes" id="UP001177670"/>
    </source>
</evidence>
<keyword evidence="3" id="KW-1185">Reference proteome</keyword>
<dbReference type="AlphaFoldDB" id="A0AA40G1P1"/>
<evidence type="ECO:0000256" key="1">
    <source>
        <dbReference type="SAM" id="MobiDB-lite"/>
    </source>
</evidence>
<name>A0AA40G1P1_9HYME</name>
<reference evidence="2" key="1">
    <citation type="submission" date="2021-10" db="EMBL/GenBank/DDBJ databases">
        <title>Melipona bicolor Genome sequencing and assembly.</title>
        <authorList>
            <person name="Araujo N.S."/>
            <person name="Arias M.C."/>
        </authorList>
    </citation>
    <scope>NUCLEOTIDE SEQUENCE</scope>
    <source>
        <strain evidence="2">USP_2M_L1-L4_2017</strain>
        <tissue evidence="2">Whole body</tissue>
    </source>
</reference>
<dbReference type="EMBL" id="JAHYIQ010000008">
    <property type="protein sequence ID" value="KAK1129382.1"/>
    <property type="molecule type" value="Genomic_DNA"/>
</dbReference>
<feature type="region of interest" description="Disordered" evidence="1">
    <location>
        <begin position="105"/>
        <end position="145"/>
    </location>
</feature>
<dbReference type="Proteomes" id="UP001177670">
    <property type="component" value="Unassembled WGS sequence"/>
</dbReference>
<comment type="caution">
    <text evidence="2">The sequence shown here is derived from an EMBL/GenBank/DDBJ whole genome shotgun (WGS) entry which is preliminary data.</text>
</comment>
<feature type="compositionally biased region" description="Polar residues" evidence="1">
    <location>
        <begin position="105"/>
        <end position="138"/>
    </location>
</feature>
<organism evidence="2 3">
    <name type="scientific">Melipona bicolor</name>
    <dbReference type="NCBI Taxonomy" id="60889"/>
    <lineage>
        <taxon>Eukaryota</taxon>
        <taxon>Metazoa</taxon>
        <taxon>Ecdysozoa</taxon>
        <taxon>Arthropoda</taxon>
        <taxon>Hexapoda</taxon>
        <taxon>Insecta</taxon>
        <taxon>Pterygota</taxon>
        <taxon>Neoptera</taxon>
        <taxon>Endopterygota</taxon>
        <taxon>Hymenoptera</taxon>
        <taxon>Apocrita</taxon>
        <taxon>Aculeata</taxon>
        <taxon>Apoidea</taxon>
        <taxon>Anthophila</taxon>
        <taxon>Apidae</taxon>
        <taxon>Melipona</taxon>
    </lineage>
</organism>
<evidence type="ECO:0000313" key="2">
    <source>
        <dbReference type="EMBL" id="KAK1129382.1"/>
    </source>
</evidence>
<gene>
    <name evidence="2" type="ORF">K0M31_019116</name>
</gene>
<sequence length="170" mass="18554">MFHEQNERAIGEDILNRHDAIAKSDLCDPTFEEILAAPMLNLANNDPRQGQTHIPGLARVPALPRVPGLARGTFPDASSPFTPYLRESEPYRRNKHHVGNNVTANSVSGACTNPNNTDPTASPASSTHLGANSGSSAHQDCYKHSPQHGGESYRLLLYLSCFFVNFNVMD</sequence>